<gene>
    <name evidence="1" type="ORF">AN481_15075</name>
</gene>
<dbReference type="AlphaFoldDB" id="A0A1B7VQU4"/>
<dbReference type="STRING" id="1803587.GCA_001593825_00486"/>
<reference evidence="1 2" key="1">
    <citation type="submission" date="2015-09" db="EMBL/GenBank/DDBJ databases">
        <title>Whole genome shotgun sequence assembly of Aphanizomenon flos-aquae UKL13.</title>
        <authorList>
            <person name="Driscoll C."/>
        </authorList>
    </citation>
    <scope>NUCLEOTIDE SEQUENCE [LARGE SCALE GENOMIC DNA]</scope>
    <source>
        <strain evidence="1">MDT13</strain>
    </source>
</reference>
<accession>A0A1B7VQU4</accession>
<name>A0A1B7VQU4_APHFL</name>
<evidence type="ECO:0000313" key="2">
    <source>
        <dbReference type="Proteomes" id="UP000092382"/>
    </source>
</evidence>
<proteinExistence type="predicted"/>
<dbReference type="PATRIC" id="fig|1710894.3.peg.1492"/>
<dbReference type="Proteomes" id="UP000092382">
    <property type="component" value="Unassembled WGS sequence"/>
</dbReference>
<organism evidence="1 2">
    <name type="scientific">Aphanizomenon flos-aquae LD13</name>
    <dbReference type="NCBI Taxonomy" id="1710894"/>
    <lineage>
        <taxon>Bacteria</taxon>
        <taxon>Bacillati</taxon>
        <taxon>Cyanobacteriota</taxon>
        <taxon>Cyanophyceae</taxon>
        <taxon>Nostocales</taxon>
        <taxon>Aphanizomenonaceae</taxon>
        <taxon>Aphanizomenon</taxon>
    </lineage>
</organism>
<dbReference type="EMBL" id="LJOY01000058">
    <property type="protein sequence ID" value="OBQ23203.1"/>
    <property type="molecule type" value="Genomic_DNA"/>
</dbReference>
<evidence type="ECO:0000313" key="1">
    <source>
        <dbReference type="EMBL" id="OBQ23203.1"/>
    </source>
</evidence>
<protein>
    <submittedName>
        <fullName evidence="1">Uncharacterized protein</fullName>
    </submittedName>
</protein>
<comment type="caution">
    <text evidence="1">The sequence shown here is derived from an EMBL/GenBank/DDBJ whole genome shotgun (WGS) entry which is preliminary data.</text>
</comment>
<sequence>MSNSLQLSEIAIALVAKDLNPAVLNPDFLKYTGIIPTDWELANQPIYNNNLVQLVYKNGVGIIVQPNRLNVLEMIGGKRLAEIQLATIALQLIEKLSEIEYQAVGINPKAFVNFPSVEDAYNYICGKLLAPGSWQEFGGSKVNAALQLSYPLKRGTLNLAINQVNVQVGEQEITPAILFSGNLNYPLLGNTNTEKIQDLRQVIGNWQNDVKTFQDLLGEKFLPSATQGQLVSSSVFLN</sequence>